<protein>
    <submittedName>
        <fullName evidence="5">Vegetative incompatibility protein</fullName>
    </submittedName>
</protein>
<dbReference type="InterPro" id="IPR056884">
    <property type="entry name" value="NPHP3-like_N"/>
</dbReference>
<dbReference type="Gene3D" id="3.40.50.300">
    <property type="entry name" value="P-loop containing nucleotide triphosphate hydrolases"/>
    <property type="match status" value="1"/>
</dbReference>
<dbReference type="PROSITE" id="PS50082">
    <property type="entry name" value="WD_REPEATS_2"/>
    <property type="match status" value="9"/>
</dbReference>
<feature type="repeat" description="WD" evidence="3">
    <location>
        <begin position="1166"/>
        <end position="1207"/>
    </location>
</feature>
<feature type="repeat" description="WD" evidence="3">
    <location>
        <begin position="956"/>
        <end position="997"/>
    </location>
</feature>
<dbReference type="OrthoDB" id="538223at2759"/>
<dbReference type="InterPro" id="IPR015943">
    <property type="entry name" value="WD40/YVTN_repeat-like_dom_sf"/>
</dbReference>
<dbReference type="InterPro" id="IPR007111">
    <property type="entry name" value="NACHT_NTPase"/>
</dbReference>
<comment type="caution">
    <text evidence="5">The sequence shown here is derived from an EMBL/GenBank/DDBJ whole genome shotgun (WGS) entry which is preliminary data.</text>
</comment>
<feature type="repeat" description="WD" evidence="3">
    <location>
        <begin position="1040"/>
        <end position="1081"/>
    </location>
</feature>
<feature type="repeat" description="WD" evidence="3">
    <location>
        <begin position="1082"/>
        <end position="1123"/>
    </location>
</feature>
<feature type="repeat" description="WD" evidence="3">
    <location>
        <begin position="914"/>
        <end position="955"/>
    </location>
</feature>
<feature type="domain" description="NACHT" evidence="4">
    <location>
        <begin position="297"/>
        <end position="451"/>
    </location>
</feature>
<evidence type="ECO:0000256" key="2">
    <source>
        <dbReference type="ARBA" id="ARBA00022737"/>
    </source>
</evidence>
<evidence type="ECO:0000313" key="5">
    <source>
        <dbReference type="EMBL" id="RYO57362.1"/>
    </source>
</evidence>
<dbReference type="PROSITE" id="PS50837">
    <property type="entry name" value="NACHT"/>
    <property type="match status" value="1"/>
</dbReference>
<dbReference type="EMBL" id="PEJP01000032">
    <property type="protein sequence ID" value="RYO57362.1"/>
    <property type="molecule type" value="Genomic_DNA"/>
</dbReference>
<dbReference type="CDD" id="cd00200">
    <property type="entry name" value="WD40"/>
    <property type="match status" value="1"/>
</dbReference>
<dbReference type="InterPro" id="IPR001680">
    <property type="entry name" value="WD40_rpt"/>
</dbReference>
<organism evidence="5 6">
    <name type="scientific">Alternaria arborescens</name>
    <dbReference type="NCBI Taxonomy" id="156630"/>
    <lineage>
        <taxon>Eukaryota</taxon>
        <taxon>Fungi</taxon>
        <taxon>Dikarya</taxon>
        <taxon>Ascomycota</taxon>
        <taxon>Pezizomycotina</taxon>
        <taxon>Dothideomycetes</taxon>
        <taxon>Pleosporomycetidae</taxon>
        <taxon>Pleosporales</taxon>
        <taxon>Pleosporineae</taxon>
        <taxon>Pleosporaceae</taxon>
        <taxon>Alternaria</taxon>
        <taxon>Alternaria sect. Alternaria</taxon>
    </lineage>
</organism>
<keyword evidence="6" id="KW-1185">Reference proteome</keyword>
<feature type="repeat" description="WD" evidence="3">
    <location>
        <begin position="830"/>
        <end position="871"/>
    </location>
</feature>
<dbReference type="Pfam" id="PF06985">
    <property type="entry name" value="HET"/>
    <property type="match status" value="1"/>
</dbReference>
<name>A0A4Q4RKG2_9PLEO</name>
<feature type="repeat" description="WD" evidence="3">
    <location>
        <begin position="1124"/>
        <end position="1165"/>
    </location>
</feature>
<proteinExistence type="predicted"/>
<dbReference type="PRINTS" id="PR00320">
    <property type="entry name" value="GPROTEINBRPT"/>
</dbReference>
<dbReference type="InterPro" id="IPR036322">
    <property type="entry name" value="WD40_repeat_dom_sf"/>
</dbReference>
<reference evidence="6" key="1">
    <citation type="journal article" date="2019" name="bioRxiv">
        <title>Genomics, evolutionary history and diagnostics of the Alternaria alternata species group including apple and Asian pear pathotypes.</title>
        <authorList>
            <person name="Armitage A.D."/>
            <person name="Cockerton H.M."/>
            <person name="Sreenivasaprasad S."/>
            <person name="Woodhall J.W."/>
            <person name="Lane C.R."/>
            <person name="Harrison R.J."/>
            <person name="Clarkson J.P."/>
        </authorList>
    </citation>
    <scope>NUCLEOTIDE SEQUENCE [LARGE SCALE GENOMIC DNA]</scope>
    <source>
        <strain evidence="6">RGR 97.0016</strain>
    </source>
</reference>
<dbReference type="Pfam" id="PF24883">
    <property type="entry name" value="NPHP3_N"/>
    <property type="match status" value="1"/>
</dbReference>
<accession>A0A4Q4RKG2</accession>
<dbReference type="FunFam" id="3.40.50.300:FF:001638">
    <property type="entry name" value="NACHT and WD40 domain protein"/>
    <property type="match status" value="1"/>
</dbReference>
<dbReference type="Gene3D" id="2.130.10.10">
    <property type="entry name" value="YVTN repeat-like/Quinoprotein amine dehydrogenase"/>
    <property type="match status" value="5"/>
</dbReference>
<dbReference type="Pfam" id="PF00400">
    <property type="entry name" value="WD40"/>
    <property type="match status" value="9"/>
</dbReference>
<dbReference type="InterPro" id="IPR020472">
    <property type="entry name" value="WD40_PAC1"/>
</dbReference>
<evidence type="ECO:0000259" key="4">
    <source>
        <dbReference type="PROSITE" id="PS50837"/>
    </source>
</evidence>
<keyword evidence="1 3" id="KW-0853">WD repeat</keyword>
<dbReference type="Proteomes" id="UP000293823">
    <property type="component" value="Unassembled WGS sequence"/>
</dbReference>
<sequence>MHLLKYDEDGRLTIPSFEDGAIPPYAILSHTWGADAEEVTFADLAEGGGGKHKPGYKKIRFCGAQAQQDGLQYFWVDTCCIDKSDQAELSLSIRSMFRWYQNATKCYVYLSDVSAKKRKLDDMLTQSTWEPTFRSSRWFTRGWTLQELLAPSTVEFFSQEWKKLGNKISLKSVIRKITGIPHEALDGASLSHFSVDERLRWKGDRKTKREEDAWYSLAGIFDVEIAPAYSEGAASAFKRLKDEIDKLEVCIRDIRHTDPRHDKKRIEDTKGGLLADSYRWVLDNTTFQQWQQDPNSRLLWVKGDPGKGKTMLLCGLIDKLQSPMSQTELLSYFFCQATDSRINSATGVVRGLLYMLVDQQPSLMSHIRGKYDHAGKALFEDANAWVALSDIFTSVTQDKGLKRTYLVVDALDECVVDLPKLLDLIVLTSTLSARIKWLVSSRNENHIEEKLKSVGDKAKLSLELKQNAEQVARAVDAYIDHKLSCLESLGEEDQRKQVRDELHRKANGTFLWVALVMQELEKPESWDPLAVVEEAPAGLHQLYDRMMQQIQRLSARNVKICQSLLCITAVVYRPLYLAEMGSLCRSAGRATMAAETVRKIITMCGSFLTVRDEQVYLVHQSAKDYLSDKMQSAALPSENEVHYTLFAQSLELLSSRLKRDMYGLVEPGCSIDEVRVPDCDLLATARYSCVYWVDHFCESKPKSSGSSISSPQTADVVEEFLRKKYLYWLEGLSLCHSVGRGVVSMEKLWSLVQQEMCDQDRLAELVQDARRFIMYHKGAIESYPLQTYASALLFSPTGSLVRQLFKHEEPEAISIRPTLSEEWSACLQTLEGHSSEVSSVAFSHDSTRLASASHDSTVKMWDASTGACLHTLEGHGSTVMSVAFSHDSTRLASASHDSTVKMWDASTGACLHTLEGHGSTVMSVAFSHDSTRLASASHDSTVKMWDASTGACLQTLEGHSDYVTSVAFSHDSTRLALASSDRTVKVWDASTGACVQTLKGHSNAVTSVAFSHDSTRLASASWDNTVKMWDVSTGACVQTLEGHSGAVSLVAFSRDSTRLASASYDKTIKVWDASTGACLHTLEGHSHFVSSVAFSHDSTRLASASYDKTVKIWDASTGACLQTLEGHSREVRSVAFSHDSTRLASASYDSTVKMWDASTGACLQTLEGHSSLVSSVAFSHDSTRLASASYDKTVKMWDASTGACLHTLDVGKALFHLSFDCNSSRLLTGIGSIDTQSLDTSSITDLKEPARPLYVGTGVSSDGIWIQHAGNNMLWVPSEYRPSHSSVSGTMVGVGVGSGRVWICSIDL</sequence>
<dbReference type="InterPro" id="IPR027417">
    <property type="entry name" value="P-loop_NTPase"/>
</dbReference>
<evidence type="ECO:0000256" key="3">
    <source>
        <dbReference type="PROSITE-ProRule" id="PRU00221"/>
    </source>
</evidence>
<evidence type="ECO:0000313" key="6">
    <source>
        <dbReference type="Proteomes" id="UP000293823"/>
    </source>
</evidence>
<dbReference type="PROSITE" id="PS50294">
    <property type="entry name" value="WD_REPEATS_REGION"/>
    <property type="match status" value="9"/>
</dbReference>
<dbReference type="InterPro" id="IPR050349">
    <property type="entry name" value="WD_LIS1/nudF_dynein_reg"/>
</dbReference>
<gene>
    <name evidence="5" type="ORF">AA0113_g7954</name>
</gene>
<dbReference type="InterPro" id="IPR019775">
    <property type="entry name" value="WD40_repeat_CS"/>
</dbReference>
<dbReference type="PANTHER" id="PTHR44129">
    <property type="entry name" value="WD REPEAT-CONTAINING PROTEIN POP1"/>
    <property type="match status" value="1"/>
</dbReference>
<keyword evidence="2" id="KW-0677">Repeat</keyword>
<evidence type="ECO:0000256" key="1">
    <source>
        <dbReference type="ARBA" id="ARBA00022574"/>
    </source>
</evidence>
<dbReference type="PROSITE" id="PS00678">
    <property type="entry name" value="WD_REPEATS_1"/>
    <property type="match status" value="9"/>
</dbReference>
<dbReference type="SMART" id="SM00320">
    <property type="entry name" value="WD40"/>
    <property type="match status" value="9"/>
</dbReference>
<feature type="repeat" description="WD" evidence="3">
    <location>
        <begin position="872"/>
        <end position="913"/>
    </location>
</feature>
<dbReference type="SUPFAM" id="SSF52540">
    <property type="entry name" value="P-loop containing nucleoside triphosphate hydrolases"/>
    <property type="match status" value="1"/>
</dbReference>
<feature type="repeat" description="WD" evidence="3">
    <location>
        <begin position="998"/>
        <end position="1039"/>
    </location>
</feature>
<dbReference type="SUPFAM" id="SSF50978">
    <property type="entry name" value="WD40 repeat-like"/>
    <property type="match status" value="2"/>
</dbReference>
<dbReference type="InterPro" id="IPR010730">
    <property type="entry name" value="HET"/>
</dbReference>